<dbReference type="PROSITE" id="PS00674">
    <property type="entry name" value="AAA"/>
    <property type="match status" value="1"/>
</dbReference>
<dbReference type="eggNOG" id="KOG0743">
    <property type="taxonomic scope" value="Eukaryota"/>
</dbReference>
<dbReference type="InterPro" id="IPR003960">
    <property type="entry name" value="ATPase_AAA_CS"/>
</dbReference>
<feature type="compositionally biased region" description="Basic residues" evidence="2">
    <location>
        <begin position="513"/>
        <end position="525"/>
    </location>
</feature>
<dbReference type="InterPro" id="IPR003959">
    <property type="entry name" value="ATPase_AAA_core"/>
</dbReference>
<feature type="compositionally biased region" description="Polar residues" evidence="2">
    <location>
        <begin position="569"/>
        <end position="580"/>
    </location>
</feature>
<dbReference type="GO" id="GO:0016887">
    <property type="term" value="F:ATP hydrolysis activity"/>
    <property type="evidence" value="ECO:0007669"/>
    <property type="project" value="InterPro"/>
</dbReference>
<feature type="compositionally biased region" description="Low complexity" evidence="2">
    <location>
        <begin position="555"/>
        <end position="567"/>
    </location>
</feature>
<feature type="domain" description="AAA+ ATPase" evidence="3">
    <location>
        <begin position="366"/>
        <end position="768"/>
    </location>
</feature>
<organism evidence="4 5">
    <name type="scientific">Ectocarpus siliculosus</name>
    <name type="common">Brown alga</name>
    <name type="synonym">Conferva siliculosa</name>
    <dbReference type="NCBI Taxonomy" id="2880"/>
    <lineage>
        <taxon>Eukaryota</taxon>
        <taxon>Sar</taxon>
        <taxon>Stramenopiles</taxon>
        <taxon>Ochrophyta</taxon>
        <taxon>PX clade</taxon>
        <taxon>Phaeophyceae</taxon>
        <taxon>Ectocarpales</taxon>
        <taxon>Ectocarpaceae</taxon>
        <taxon>Ectocarpus</taxon>
    </lineage>
</organism>
<dbReference type="EMBL" id="FN648375">
    <property type="protein sequence ID" value="CBJ48401.1"/>
    <property type="molecule type" value="Genomic_DNA"/>
</dbReference>
<dbReference type="PANTHER" id="PTHR23070">
    <property type="entry name" value="BCS1 AAA-TYPE ATPASE"/>
    <property type="match status" value="1"/>
</dbReference>
<reference evidence="4 5" key="1">
    <citation type="journal article" date="2010" name="Nature">
        <title>The Ectocarpus genome and the independent evolution of multicellularity in brown algae.</title>
        <authorList>
            <person name="Cock J.M."/>
            <person name="Sterck L."/>
            <person name="Rouze P."/>
            <person name="Scornet D."/>
            <person name="Allen A.E."/>
            <person name="Amoutzias G."/>
            <person name="Anthouard V."/>
            <person name="Artiguenave F."/>
            <person name="Aury J.M."/>
            <person name="Badger J.H."/>
            <person name="Beszteri B."/>
            <person name="Billiau K."/>
            <person name="Bonnet E."/>
            <person name="Bothwell J.H."/>
            <person name="Bowler C."/>
            <person name="Boyen C."/>
            <person name="Brownlee C."/>
            <person name="Carrano C.J."/>
            <person name="Charrier B."/>
            <person name="Cho G.Y."/>
            <person name="Coelho S.M."/>
            <person name="Collen J."/>
            <person name="Corre E."/>
            <person name="Da Silva C."/>
            <person name="Delage L."/>
            <person name="Delaroque N."/>
            <person name="Dittami S.M."/>
            <person name="Doulbeau S."/>
            <person name="Elias M."/>
            <person name="Farnham G."/>
            <person name="Gachon C.M."/>
            <person name="Gschloessl B."/>
            <person name="Heesch S."/>
            <person name="Jabbari K."/>
            <person name="Jubin C."/>
            <person name="Kawai H."/>
            <person name="Kimura K."/>
            <person name="Kloareg B."/>
            <person name="Kupper F.C."/>
            <person name="Lang D."/>
            <person name="Le Bail A."/>
            <person name="Leblanc C."/>
            <person name="Lerouge P."/>
            <person name="Lohr M."/>
            <person name="Lopez P.J."/>
            <person name="Martens C."/>
            <person name="Maumus F."/>
            <person name="Michel G."/>
            <person name="Miranda-Saavedra D."/>
            <person name="Morales J."/>
            <person name="Moreau H."/>
            <person name="Motomura T."/>
            <person name="Nagasato C."/>
            <person name="Napoli C.A."/>
            <person name="Nelson D.R."/>
            <person name="Nyvall-Collen P."/>
            <person name="Peters A.F."/>
            <person name="Pommier C."/>
            <person name="Potin P."/>
            <person name="Poulain J."/>
            <person name="Quesneville H."/>
            <person name="Read B."/>
            <person name="Rensing S.A."/>
            <person name="Ritter A."/>
            <person name="Rousvoal S."/>
            <person name="Samanta M."/>
            <person name="Samson G."/>
            <person name="Schroeder D.C."/>
            <person name="Segurens B."/>
            <person name="Strittmatter M."/>
            <person name="Tonon T."/>
            <person name="Tregear J.W."/>
            <person name="Valentin K."/>
            <person name="von Dassow P."/>
            <person name="Yamagishi T."/>
            <person name="Van de Peer Y."/>
            <person name="Wincker P."/>
        </authorList>
    </citation>
    <scope>NUCLEOTIDE SEQUENCE [LARGE SCALE GENOMIC DNA]</scope>
    <source>
        <strain evidence="5">Ec32 / CCAP1310/4</strain>
    </source>
</reference>
<dbReference type="InterPro" id="IPR003593">
    <property type="entry name" value="AAA+_ATPase"/>
</dbReference>
<evidence type="ECO:0000313" key="4">
    <source>
        <dbReference type="EMBL" id="CBJ48401.1"/>
    </source>
</evidence>
<gene>
    <name evidence="4" type="ORF">Esi_0002_0193</name>
</gene>
<evidence type="ECO:0000256" key="2">
    <source>
        <dbReference type="SAM" id="MobiDB-lite"/>
    </source>
</evidence>
<dbReference type="SMART" id="SM00382">
    <property type="entry name" value="AAA"/>
    <property type="match status" value="1"/>
</dbReference>
<feature type="compositionally biased region" description="Gly residues" evidence="2">
    <location>
        <begin position="474"/>
        <end position="498"/>
    </location>
</feature>
<dbReference type="InterPro" id="IPR050747">
    <property type="entry name" value="Mitochondrial_chaperone_BCS1"/>
</dbReference>
<evidence type="ECO:0000256" key="1">
    <source>
        <dbReference type="ARBA" id="ARBA00007448"/>
    </source>
</evidence>
<name>D7FQ69_ECTSI</name>
<dbReference type="OrthoDB" id="10251412at2759"/>
<dbReference type="FunCoup" id="D7FQ69">
    <property type="interactions" value="115"/>
</dbReference>
<dbReference type="InParanoid" id="D7FQ69"/>
<dbReference type="AlphaFoldDB" id="D7FQ69"/>
<sequence>MDFMMKMDFLLKNGGGGGMHESILGRLSTGNPWIDTVVAAVIPIAMRFFLPAGTYKPISGHLALDAFLLASVPLLRTKRRSLQEWLRTCGLNLFYNVNNTYETTVRFQKESKNVMYAPEEAGSEDSEEGKRNNILQKAILLYVGHLGLEYRRSQALLTAIKQKPSARGHGGIDRYGRAKQAKVFGGTAEQLRCFSISIAPPEDVWVLVDEENGVWFKQAKAVHSGGGGRDGSSPDRDTVTTIEYDFRCDRQGGNAKVKDFIQRAYEWYTDEMKSTEDHSRYMYSLIAQPEPARSRLGIGGVEFPGMNGDGRGRSPLDPSPLRYKRYRLGDVKDFDSLFFPEKEKLLRALENFEAKRGRYAIRGYPHKLGLLLHGPPGTGKTSLIKALACRTGRHIIQVPLGRVNTNQDLMNIMLDESFPVAKQDLPISLTHDNVIFVFEDVDAASKIVKARDTNDTISCNNDASKRFVRPLKGGSAGAGGSKNGRGKTGGRGSSGRTGGAKSSVGKVGQTKRDKGKGKGKSKGKGKTVDKAESKGSSINAGTAESKAVDVPNTAPAPSSLPAMSPPLTQSPSTSDNAKTAPSSLLSSPSTSGEDMVVVAAVAEGEVKEGEAAAGAGGRGGEGSTDAADVRGWGGEKKKKKKQEEEVVVEEEEEKGGRGDDGDDDSTTDDEGSSDDDEDSSDEERDTKQAVGPSNNNNINNRRERKTARVKYANKYDKLDLSGLLNVLDGVVDTPGRIVVLTTNLVDVLDRALIRPGRIDKTILLGYMKYDAALAMTKHFFPEESESITDEQKKRLQDVFSDEAAAVRCKRTSKRGGGADGGQLTPATVEQMLGEHDKVDDFLDALERLGDPL</sequence>
<dbReference type="Proteomes" id="UP000002630">
    <property type="component" value="Linkage Group LG02"/>
</dbReference>
<evidence type="ECO:0000313" key="5">
    <source>
        <dbReference type="Proteomes" id="UP000002630"/>
    </source>
</evidence>
<feature type="region of interest" description="Disordered" evidence="2">
    <location>
        <begin position="467"/>
        <end position="705"/>
    </location>
</feature>
<dbReference type="STRING" id="2880.D7FQ69"/>
<dbReference type="EMBL" id="FN649727">
    <property type="protein sequence ID" value="CBJ48401.1"/>
    <property type="molecule type" value="Genomic_DNA"/>
</dbReference>
<dbReference type="SUPFAM" id="SSF52540">
    <property type="entry name" value="P-loop containing nucleoside triphosphate hydrolases"/>
    <property type="match status" value="1"/>
</dbReference>
<dbReference type="InterPro" id="IPR027417">
    <property type="entry name" value="P-loop_NTPase"/>
</dbReference>
<proteinExistence type="inferred from homology"/>
<feature type="compositionally biased region" description="Low complexity" evidence="2">
    <location>
        <begin position="581"/>
        <end position="603"/>
    </location>
</feature>
<dbReference type="OMA" id="VEHYLEC"/>
<comment type="similarity">
    <text evidence="1">Belongs to the AAA ATPase family. BCS1 subfamily.</text>
</comment>
<dbReference type="PRINTS" id="PR00830">
    <property type="entry name" value="ENDOLAPTASE"/>
</dbReference>
<protein>
    <submittedName>
        <fullName evidence="4">Bcs1 aaa-type ATPase, putative</fullName>
    </submittedName>
</protein>
<keyword evidence="5" id="KW-1185">Reference proteome</keyword>
<evidence type="ECO:0000259" key="3">
    <source>
        <dbReference type="SMART" id="SM00382"/>
    </source>
</evidence>
<feature type="compositionally biased region" description="Acidic residues" evidence="2">
    <location>
        <begin position="660"/>
        <end position="683"/>
    </location>
</feature>
<accession>D7FQ69</accession>
<dbReference type="Gene3D" id="3.40.50.300">
    <property type="entry name" value="P-loop containing nucleotide triphosphate hydrolases"/>
    <property type="match status" value="2"/>
</dbReference>
<dbReference type="GO" id="GO:0005524">
    <property type="term" value="F:ATP binding"/>
    <property type="evidence" value="ECO:0007669"/>
    <property type="project" value="InterPro"/>
</dbReference>
<dbReference type="Pfam" id="PF00004">
    <property type="entry name" value="AAA"/>
    <property type="match status" value="2"/>
</dbReference>